<comment type="caution">
    <text evidence="9">The sequence shown here is derived from an EMBL/GenBank/DDBJ whole genome shotgun (WGS) entry which is preliminary data.</text>
</comment>
<protein>
    <submittedName>
        <fullName evidence="9">Type VII secretion integral membrane protein EccD</fullName>
    </submittedName>
</protein>
<name>A0ABW8AU00_9ACTN</name>
<dbReference type="PIRSF" id="PIRSF017804">
    <property type="entry name" value="Secretion_EccD1"/>
    <property type="match status" value="1"/>
</dbReference>
<evidence type="ECO:0000256" key="1">
    <source>
        <dbReference type="ARBA" id="ARBA00004651"/>
    </source>
</evidence>
<gene>
    <name evidence="9" type="primary">eccD</name>
    <name evidence="9" type="ORF">ACIB24_22530</name>
</gene>
<keyword evidence="6 7" id="KW-0472">Membrane</keyword>
<feature type="transmembrane region" description="Helical" evidence="7">
    <location>
        <begin position="150"/>
        <end position="170"/>
    </location>
</feature>
<evidence type="ECO:0000256" key="6">
    <source>
        <dbReference type="ARBA" id="ARBA00023136"/>
    </source>
</evidence>
<feature type="transmembrane region" description="Helical" evidence="7">
    <location>
        <begin position="261"/>
        <end position="282"/>
    </location>
</feature>
<dbReference type="RefSeq" id="WP_398284458.1">
    <property type="nucleotide sequence ID" value="NZ_JBITLV010000010.1"/>
</dbReference>
<feature type="transmembrane region" description="Helical" evidence="7">
    <location>
        <begin position="182"/>
        <end position="199"/>
    </location>
</feature>
<sequence>MDSEIQGDLCRVTVVSPSARIDVALPENVPLIDVVPVLVRQAVEAPGASPETALPNTTWSLQRLGDTPLDVGLTPAELSLRDGEILYLRPREAELPELAFDDVADAIATAKAQHTRSWTGTDTRRAGLTAMVVTSGVTALVLALSGPPWLAVGGAAAGISAGLVLLATVLSRSFSDARAGAVAGFVAAGFAGLAGALLVRGDGPFDTTCVVAAAAALLLVATAGGVGTAAHLPAYVGVGTAALVTLAVAASSAVWELPTTGAAALAAALALALTQAAPALSLRLADLPLPTIPFTAEDVRADDSWVDGTDIVLRARLADQYVTALVGGTMLVTGASSILLARAQTGTAPWLLGVLALATALRARVLDGRWQRGFLLATAVLGGNALAVATAAGASPLRQVLVVLALLASAGAAVTAGLMLPGRTVSPVWRRLLDIVDGLAVTAVVPLTLSVMGVFGYVRGLAG</sequence>
<feature type="transmembrane region" description="Helical" evidence="7">
    <location>
        <begin position="400"/>
        <end position="420"/>
    </location>
</feature>
<feature type="transmembrane region" description="Helical" evidence="7">
    <location>
        <begin position="205"/>
        <end position="227"/>
    </location>
</feature>
<keyword evidence="5 7" id="KW-1133">Transmembrane helix</keyword>
<evidence type="ECO:0000256" key="3">
    <source>
        <dbReference type="ARBA" id="ARBA00022475"/>
    </source>
</evidence>
<reference evidence="9 10" key="1">
    <citation type="submission" date="2024-10" db="EMBL/GenBank/DDBJ databases">
        <title>The Natural Products Discovery Center: Release of the First 8490 Sequenced Strains for Exploring Actinobacteria Biosynthetic Diversity.</title>
        <authorList>
            <person name="Kalkreuter E."/>
            <person name="Kautsar S.A."/>
            <person name="Yang D."/>
            <person name="Bader C.D."/>
            <person name="Teijaro C.N."/>
            <person name="Fluegel L."/>
            <person name="Davis C.M."/>
            <person name="Simpson J.R."/>
            <person name="Lauterbach L."/>
            <person name="Steele A.D."/>
            <person name="Gui C."/>
            <person name="Meng S."/>
            <person name="Li G."/>
            <person name="Viehrig K."/>
            <person name="Ye F."/>
            <person name="Su P."/>
            <person name="Kiefer A.F."/>
            <person name="Nichols A."/>
            <person name="Cepeda A.J."/>
            <person name="Yan W."/>
            <person name="Fan B."/>
            <person name="Jiang Y."/>
            <person name="Adhikari A."/>
            <person name="Zheng C.-J."/>
            <person name="Schuster L."/>
            <person name="Cowan T.M."/>
            <person name="Smanski M.J."/>
            <person name="Chevrette M.G."/>
            <person name="De Carvalho L.P.S."/>
            <person name="Shen B."/>
        </authorList>
    </citation>
    <scope>NUCLEOTIDE SEQUENCE [LARGE SCALE GENOMIC DNA]</scope>
    <source>
        <strain evidence="9 10">NPDC049639</strain>
    </source>
</reference>
<proteinExistence type="inferred from homology"/>
<evidence type="ECO:0000259" key="8">
    <source>
        <dbReference type="Pfam" id="PF19053"/>
    </source>
</evidence>
<feature type="transmembrane region" description="Helical" evidence="7">
    <location>
        <begin position="347"/>
        <end position="366"/>
    </location>
</feature>
<dbReference type="Gene3D" id="3.10.20.90">
    <property type="entry name" value="Phosphatidylinositol 3-kinase Catalytic Subunit, Chain A, domain 1"/>
    <property type="match status" value="1"/>
</dbReference>
<keyword evidence="4 7" id="KW-0812">Transmembrane</keyword>
<dbReference type="Proteomes" id="UP001612915">
    <property type="component" value="Unassembled WGS sequence"/>
</dbReference>
<dbReference type="EMBL" id="JBITLV010000010">
    <property type="protein sequence ID" value="MFI7589857.1"/>
    <property type="molecule type" value="Genomic_DNA"/>
</dbReference>
<comment type="subcellular location">
    <subcellularLocation>
        <location evidence="1">Cell membrane</location>
        <topology evidence="1">Multi-pass membrane protein</topology>
    </subcellularLocation>
</comment>
<evidence type="ECO:0000256" key="7">
    <source>
        <dbReference type="SAM" id="Phobius"/>
    </source>
</evidence>
<dbReference type="Pfam" id="PF08817">
    <property type="entry name" value="YukD"/>
    <property type="match status" value="1"/>
</dbReference>
<dbReference type="InterPro" id="IPR024962">
    <property type="entry name" value="YukD-like"/>
</dbReference>
<feature type="transmembrane region" description="Helical" evidence="7">
    <location>
        <begin position="234"/>
        <end position="255"/>
    </location>
</feature>
<dbReference type="Pfam" id="PF19053">
    <property type="entry name" value="EccD"/>
    <property type="match status" value="1"/>
</dbReference>
<dbReference type="InterPro" id="IPR044049">
    <property type="entry name" value="EccD_transm"/>
</dbReference>
<feature type="domain" description="EccD-like transmembrane" evidence="8">
    <location>
        <begin position="123"/>
        <end position="461"/>
    </location>
</feature>
<evidence type="ECO:0000256" key="2">
    <source>
        <dbReference type="ARBA" id="ARBA00006162"/>
    </source>
</evidence>
<evidence type="ECO:0000313" key="10">
    <source>
        <dbReference type="Proteomes" id="UP001612915"/>
    </source>
</evidence>
<feature type="transmembrane region" description="Helical" evidence="7">
    <location>
        <begin position="321"/>
        <end position="341"/>
    </location>
</feature>
<comment type="similarity">
    <text evidence="2">Belongs to the EccD/Snm4 family.</text>
</comment>
<feature type="transmembrane region" description="Helical" evidence="7">
    <location>
        <begin position="126"/>
        <end position="144"/>
    </location>
</feature>
<keyword evidence="10" id="KW-1185">Reference proteome</keyword>
<feature type="transmembrane region" description="Helical" evidence="7">
    <location>
        <begin position="373"/>
        <end position="394"/>
    </location>
</feature>
<evidence type="ECO:0000313" key="9">
    <source>
        <dbReference type="EMBL" id="MFI7589857.1"/>
    </source>
</evidence>
<keyword evidence="3" id="KW-1003">Cell membrane</keyword>
<dbReference type="InterPro" id="IPR006707">
    <property type="entry name" value="T7SS_EccD"/>
</dbReference>
<evidence type="ECO:0000256" key="4">
    <source>
        <dbReference type="ARBA" id="ARBA00022692"/>
    </source>
</evidence>
<accession>A0ABW8AU00</accession>
<feature type="transmembrane region" description="Helical" evidence="7">
    <location>
        <begin position="432"/>
        <end position="458"/>
    </location>
</feature>
<organism evidence="9 10">
    <name type="scientific">Spongisporangium articulatum</name>
    <dbReference type="NCBI Taxonomy" id="3362603"/>
    <lineage>
        <taxon>Bacteria</taxon>
        <taxon>Bacillati</taxon>
        <taxon>Actinomycetota</taxon>
        <taxon>Actinomycetes</taxon>
        <taxon>Kineosporiales</taxon>
        <taxon>Kineosporiaceae</taxon>
        <taxon>Spongisporangium</taxon>
    </lineage>
</organism>
<evidence type="ECO:0000256" key="5">
    <source>
        <dbReference type="ARBA" id="ARBA00022989"/>
    </source>
</evidence>
<dbReference type="NCBIfam" id="TIGR03920">
    <property type="entry name" value="T7SS_EccD"/>
    <property type="match status" value="1"/>
</dbReference>